<keyword evidence="3" id="KW-1185">Reference proteome</keyword>
<dbReference type="EMBL" id="BFAD01000005">
    <property type="protein sequence ID" value="GBE83700.1"/>
    <property type="molecule type" value="Genomic_DNA"/>
</dbReference>
<feature type="region of interest" description="Disordered" evidence="1">
    <location>
        <begin position="238"/>
        <end position="318"/>
    </location>
</feature>
<name>A0A401GNE8_9APHY</name>
<reference evidence="2 3" key="1">
    <citation type="journal article" date="2018" name="Sci. Rep.">
        <title>Genome sequence of the cauliflower mushroom Sparassis crispa (Hanabiratake) and its association with beneficial usage.</title>
        <authorList>
            <person name="Kiyama R."/>
            <person name="Furutani Y."/>
            <person name="Kawaguchi K."/>
            <person name="Nakanishi T."/>
        </authorList>
    </citation>
    <scope>NUCLEOTIDE SEQUENCE [LARGE SCALE GENOMIC DNA]</scope>
</reference>
<dbReference type="GeneID" id="38780617"/>
<evidence type="ECO:0000313" key="3">
    <source>
        <dbReference type="Proteomes" id="UP000287166"/>
    </source>
</evidence>
<dbReference type="AlphaFoldDB" id="A0A401GNE8"/>
<gene>
    <name evidence="2" type="ORF">SCP_0507560</name>
</gene>
<comment type="caution">
    <text evidence="2">The sequence shown here is derived from an EMBL/GenBank/DDBJ whole genome shotgun (WGS) entry which is preliminary data.</text>
</comment>
<evidence type="ECO:0000313" key="2">
    <source>
        <dbReference type="EMBL" id="GBE83700.1"/>
    </source>
</evidence>
<protein>
    <submittedName>
        <fullName evidence="2">Uncharacterized protein</fullName>
    </submittedName>
</protein>
<organism evidence="2 3">
    <name type="scientific">Sparassis crispa</name>
    <dbReference type="NCBI Taxonomy" id="139825"/>
    <lineage>
        <taxon>Eukaryota</taxon>
        <taxon>Fungi</taxon>
        <taxon>Dikarya</taxon>
        <taxon>Basidiomycota</taxon>
        <taxon>Agaricomycotina</taxon>
        <taxon>Agaricomycetes</taxon>
        <taxon>Polyporales</taxon>
        <taxon>Sparassidaceae</taxon>
        <taxon>Sparassis</taxon>
    </lineage>
</organism>
<sequence>MSQQNTPKTQEEPILPGNPTPEVKALAVLIPSVNNSMLTGDLVGTPPPHTHPENGQALTAPLIEEPDGFPMSTLSPVSEIGKPLTAEIPSAQPNTRVRHATEPEERIPPRWNLSASGPSRHFGLLHGGCALTLTSAQALRHASQSLDFYPSPGSNYSPNAITAAKTAALAPQTGLTYHHQIGGPEYRNYASFNGQHLPEDFPMEPPSSMALVPTPRPATSLPSLPMMCKVDLLKESKAIPNPQPVPMDEDAPVPTRPPHSHKQRTLTATALQHSRRKMLAQLDGTDSGSASSRPPQSSTADTADITFTPKPSSVFPKVHGEKPVDTLFRQEMSQRNLWIRNADSDPRVAIQVYECCASDKKVNILKQETLQRTLCSLFHHTGIEVEIPVPEVNERLKDPN</sequence>
<feature type="compositionally biased region" description="Low complexity" evidence="1">
    <location>
        <begin position="287"/>
        <end position="298"/>
    </location>
</feature>
<evidence type="ECO:0000256" key="1">
    <source>
        <dbReference type="SAM" id="MobiDB-lite"/>
    </source>
</evidence>
<proteinExistence type="predicted"/>
<accession>A0A401GNE8</accession>
<dbReference type="RefSeq" id="XP_027614613.1">
    <property type="nucleotide sequence ID" value="XM_027758812.1"/>
</dbReference>
<feature type="region of interest" description="Disordered" evidence="1">
    <location>
        <begin position="1"/>
        <end position="20"/>
    </location>
</feature>
<dbReference type="Proteomes" id="UP000287166">
    <property type="component" value="Unassembled WGS sequence"/>
</dbReference>
<dbReference type="InParanoid" id="A0A401GNE8"/>